<name>A0AAD4R085_9BILA</name>
<evidence type="ECO:0000313" key="1">
    <source>
        <dbReference type="EMBL" id="KAI1713075.1"/>
    </source>
</evidence>
<proteinExistence type="predicted"/>
<organism evidence="1 2">
    <name type="scientific">Ditylenchus destructor</name>
    <dbReference type="NCBI Taxonomy" id="166010"/>
    <lineage>
        <taxon>Eukaryota</taxon>
        <taxon>Metazoa</taxon>
        <taxon>Ecdysozoa</taxon>
        <taxon>Nematoda</taxon>
        <taxon>Chromadorea</taxon>
        <taxon>Rhabditida</taxon>
        <taxon>Tylenchina</taxon>
        <taxon>Tylenchomorpha</taxon>
        <taxon>Sphaerularioidea</taxon>
        <taxon>Anguinidae</taxon>
        <taxon>Anguininae</taxon>
        <taxon>Ditylenchus</taxon>
    </lineage>
</organism>
<dbReference type="AlphaFoldDB" id="A0AAD4R085"/>
<dbReference type="EMBL" id="JAKKPZ010000016">
    <property type="protein sequence ID" value="KAI1713075.1"/>
    <property type="molecule type" value="Genomic_DNA"/>
</dbReference>
<reference evidence="1" key="1">
    <citation type="submission" date="2022-01" db="EMBL/GenBank/DDBJ databases">
        <title>Genome Sequence Resource for Two Populations of Ditylenchus destructor, the Migratory Endoparasitic Phytonematode.</title>
        <authorList>
            <person name="Zhang H."/>
            <person name="Lin R."/>
            <person name="Xie B."/>
        </authorList>
    </citation>
    <scope>NUCLEOTIDE SEQUENCE</scope>
    <source>
        <strain evidence="1">BazhouSP</strain>
    </source>
</reference>
<accession>A0AAD4R085</accession>
<comment type="caution">
    <text evidence="1">The sequence shown here is derived from an EMBL/GenBank/DDBJ whole genome shotgun (WGS) entry which is preliminary data.</text>
</comment>
<protein>
    <submittedName>
        <fullName evidence="1">Uncharacterized protein</fullName>
    </submittedName>
</protein>
<gene>
    <name evidence="1" type="ORF">DdX_09147</name>
</gene>
<keyword evidence="2" id="KW-1185">Reference proteome</keyword>
<dbReference type="Proteomes" id="UP001201812">
    <property type="component" value="Unassembled WGS sequence"/>
</dbReference>
<evidence type="ECO:0000313" key="2">
    <source>
        <dbReference type="Proteomes" id="UP001201812"/>
    </source>
</evidence>
<sequence length="87" mass="10046">MRTVKQDKAHQEERKRTCTCQRCDGSAFLWDNPCPQCTQWRAPSTKTRSTSLASSFSAEEELQFIEKKKKLSEEEISASILILFMSK</sequence>